<accession>A0A1H1SZC4</accession>
<dbReference type="Proteomes" id="UP000199092">
    <property type="component" value="Chromosome I"/>
</dbReference>
<evidence type="ECO:0000313" key="1">
    <source>
        <dbReference type="EMBL" id="SDS53183.1"/>
    </source>
</evidence>
<organism evidence="1 2">
    <name type="scientific">Friedmanniella luteola</name>
    <dbReference type="NCBI Taxonomy" id="546871"/>
    <lineage>
        <taxon>Bacteria</taxon>
        <taxon>Bacillati</taxon>
        <taxon>Actinomycetota</taxon>
        <taxon>Actinomycetes</taxon>
        <taxon>Propionibacteriales</taxon>
        <taxon>Nocardioidaceae</taxon>
        <taxon>Friedmanniella</taxon>
    </lineage>
</organism>
<evidence type="ECO:0000313" key="2">
    <source>
        <dbReference type="Proteomes" id="UP000199092"/>
    </source>
</evidence>
<gene>
    <name evidence="1" type="ORF">SAMN04488543_1908</name>
</gene>
<name>A0A1H1SZC4_9ACTN</name>
<sequence>MIPQKLRCLFRKHRWHNGWDEEARETVWNGKRCGLIKSEVDRMPDSWGAGGGASL</sequence>
<reference evidence="1 2" key="1">
    <citation type="submission" date="2016-10" db="EMBL/GenBank/DDBJ databases">
        <authorList>
            <person name="de Groot N.N."/>
        </authorList>
    </citation>
    <scope>NUCLEOTIDE SEQUENCE [LARGE SCALE GENOMIC DNA]</scope>
    <source>
        <strain evidence="1 2">DSM 21741</strain>
    </source>
</reference>
<dbReference type="EMBL" id="LT629749">
    <property type="protein sequence ID" value="SDS53183.1"/>
    <property type="molecule type" value="Genomic_DNA"/>
</dbReference>
<proteinExistence type="predicted"/>
<keyword evidence="2" id="KW-1185">Reference proteome</keyword>
<dbReference type="AlphaFoldDB" id="A0A1H1SZC4"/>
<protein>
    <submittedName>
        <fullName evidence="1">Uncharacterized protein</fullName>
    </submittedName>
</protein>